<keyword evidence="2" id="KW-1185">Reference proteome</keyword>
<organism evidence="1 2">
    <name type="scientific">Nocardioides pini</name>
    <dbReference type="NCBI Taxonomy" id="2975053"/>
    <lineage>
        <taxon>Bacteria</taxon>
        <taxon>Bacillati</taxon>
        <taxon>Actinomycetota</taxon>
        <taxon>Actinomycetes</taxon>
        <taxon>Propionibacteriales</taxon>
        <taxon>Nocardioidaceae</taxon>
        <taxon>Nocardioides</taxon>
    </lineage>
</organism>
<dbReference type="RefSeq" id="WP_268111747.1">
    <property type="nucleotide sequence ID" value="NZ_JAPPUX010000003.1"/>
</dbReference>
<evidence type="ECO:0008006" key="3">
    <source>
        <dbReference type="Google" id="ProtNLM"/>
    </source>
</evidence>
<dbReference type="Proteomes" id="UP001074726">
    <property type="component" value="Unassembled WGS sequence"/>
</dbReference>
<reference evidence="1" key="1">
    <citation type="submission" date="2022-08" db="EMBL/GenBank/DDBJ databases">
        <title>Genome sequencing of Nocardioides sp. STR2.</title>
        <authorList>
            <person name="So Y."/>
        </authorList>
    </citation>
    <scope>NUCLEOTIDE SEQUENCE</scope>
    <source>
        <strain evidence="1">STR2</strain>
    </source>
</reference>
<accession>A0ABT4CCY5</accession>
<gene>
    <name evidence="1" type="ORF">NYO98_11135</name>
</gene>
<comment type="caution">
    <text evidence="1">The sequence shown here is derived from an EMBL/GenBank/DDBJ whole genome shotgun (WGS) entry which is preliminary data.</text>
</comment>
<evidence type="ECO:0000313" key="1">
    <source>
        <dbReference type="EMBL" id="MCY4726831.1"/>
    </source>
</evidence>
<proteinExistence type="predicted"/>
<dbReference type="EMBL" id="JAPPUX010000003">
    <property type="protein sequence ID" value="MCY4726831.1"/>
    <property type="molecule type" value="Genomic_DNA"/>
</dbReference>
<sequence>MTAKIAVSLPDHLVEEARAAVAGGRATSVSAYVAEALAEKSRRRTLSEVLDEMDEELGAPDAAAVARAARILEALHSQ</sequence>
<protein>
    <recommendedName>
        <fullName evidence="3">Ribbon-helix-helix protein, copG family</fullName>
    </recommendedName>
</protein>
<name>A0ABT4CCY5_9ACTN</name>
<evidence type="ECO:0000313" key="2">
    <source>
        <dbReference type="Proteomes" id="UP001074726"/>
    </source>
</evidence>